<dbReference type="EMBL" id="FRAN01000004">
    <property type="protein sequence ID" value="SHL00986.1"/>
    <property type="molecule type" value="Genomic_DNA"/>
</dbReference>
<keyword evidence="6" id="KW-0411">Iron-sulfur</keyword>
<name>E7QW23_HALPU</name>
<reference evidence="10" key="3">
    <citation type="submission" date="2016-11" db="EMBL/GenBank/DDBJ databases">
        <authorList>
            <person name="Jaros S."/>
            <person name="Januszkiewicz K."/>
            <person name="Wedrychowicz H."/>
        </authorList>
    </citation>
    <scope>NUCLEOTIDE SEQUENCE [LARGE SCALE GENOMIC DNA]</scope>
    <source>
        <strain evidence="10">DX253</strain>
    </source>
</reference>
<dbReference type="SUPFAM" id="SSF57652">
    <property type="entry name" value="HIPIP (high potential iron protein)"/>
    <property type="match status" value="1"/>
</dbReference>
<dbReference type="Pfam" id="PF01355">
    <property type="entry name" value="HIPIP"/>
    <property type="match status" value="1"/>
</dbReference>
<dbReference type="EMBL" id="AEMG01000015">
    <property type="protein sequence ID" value="EFW91436.1"/>
    <property type="molecule type" value="Genomic_DNA"/>
</dbReference>
<dbReference type="GO" id="GO:0051539">
    <property type="term" value="F:4 iron, 4 sulfur cluster binding"/>
    <property type="evidence" value="ECO:0007669"/>
    <property type="project" value="UniProtKB-KW"/>
</dbReference>
<evidence type="ECO:0000256" key="4">
    <source>
        <dbReference type="ARBA" id="ARBA00022982"/>
    </source>
</evidence>
<dbReference type="GO" id="GO:0009055">
    <property type="term" value="F:electron transfer activity"/>
    <property type="evidence" value="ECO:0007669"/>
    <property type="project" value="InterPro"/>
</dbReference>
<dbReference type="Proteomes" id="UP000184203">
    <property type="component" value="Unassembled WGS sequence"/>
</dbReference>
<reference evidence="9 11" key="1">
    <citation type="journal article" date="2014" name="ISME J.">
        <title>Trehalose/2-sulfotrehalose biosynthesis and glycine-betaine uptake are widely spread mechanisms for osmoadaptation in the Halobacteriales.</title>
        <authorList>
            <person name="Youssef N.H."/>
            <person name="Savage-Ashlock K.N."/>
            <person name="McCully A.L."/>
            <person name="Luedtke B."/>
            <person name="Shaw E.I."/>
            <person name="Hoff W.D."/>
            <person name="Elshahed M.S."/>
        </authorList>
    </citation>
    <scope>NUCLEOTIDE SEQUENCE [LARGE SCALE GENOMIC DNA]</scope>
    <source>
        <strain evidence="9 11">DX253</strain>
    </source>
</reference>
<evidence type="ECO:0000313" key="12">
    <source>
        <dbReference type="Proteomes" id="UP000184203"/>
    </source>
</evidence>
<keyword evidence="5" id="KW-0408">Iron</keyword>
<dbReference type="RefSeq" id="WP_007981130.1">
    <property type="nucleotide sequence ID" value="NZ_AEMG01000015.1"/>
</dbReference>
<dbReference type="GO" id="GO:0019646">
    <property type="term" value="P:aerobic electron transport chain"/>
    <property type="evidence" value="ECO:0007669"/>
    <property type="project" value="InterPro"/>
</dbReference>
<dbReference type="AlphaFoldDB" id="E7QW23"/>
<accession>E7QW23</accession>
<proteinExistence type="predicted"/>
<evidence type="ECO:0000313" key="11">
    <source>
        <dbReference type="Proteomes" id="UP000003751"/>
    </source>
</evidence>
<dbReference type="eggNOG" id="arCOG10745">
    <property type="taxonomic scope" value="Archaea"/>
</dbReference>
<keyword evidence="4" id="KW-0249">Electron transport</keyword>
<dbReference type="Gene3D" id="4.10.490.10">
    <property type="entry name" value="High potential iron-sulphur protein"/>
    <property type="match status" value="1"/>
</dbReference>
<evidence type="ECO:0000256" key="5">
    <source>
        <dbReference type="ARBA" id="ARBA00023004"/>
    </source>
</evidence>
<dbReference type="InterPro" id="IPR006311">
    <property type="entry name" value="TAT_signal"/>
</dbReference>
<evidence type="ECO:0000256" key="6">
    <source>
        <dbReference type="ARBA" id="ARBA00023014"/>
    </source>
</evidence>
<evidence type="ECO:0000313" key="10">
    <source>
        <dbReference type="EMBL" id="SHL00986.1"/>
    </source>
</evidence>
<keyword evidence="12" id="KW-1185">Reference proteome</keyword>
<dbReference type="OrthoDB" id="183484at2157"/>
<dbReference type="InterPro" id="IPR036369">
    <property type="entry name" value="HIPIP_sf"/>
</dbReference>
<dbReference type="Proteomes" id="UP000003751">
    <property type="component" value="Unassembled WGS sequence"/>
</dbReference>
<dbReference type="InterPro" id="IPR000170">
    <property type="entry name" value="High_potential_FeS_prot"/>
</dbReference>
<dbReference type="PROSITE" id="PS51373">
    <property type="entry name" value="HIPIP"/>
    <property type="match status" value="1"/>
</dbReference>
<gene>
    <name evidence="10" type="ORF">SAMN05444342_2727</name>
    <name evidence="9" type="ORF">ZOD2009_15056</name>
</gene>
<keyword evidence="3" id="KW-0479">Metal-binding</keyword>
<feature type="region of interest" description="Disordered" evidence="7">
    <location>
        <begin position="29"/>
        <end position="57"/>
    </location>
</feature>
<evidence type="ECO:0000259" key="8">
    <source>
        <dbReference type="PROSITE" id="PS51373"/>
    </source>
</evidence>
<evidence type="ECO:0000256" key="1">
    <source>
        <dbReference type="ARBA" id="ARBA00022448"/>
    </source>
</evidence>
<evidence type="ECO:0000256" key="3">
    <source>
        <dbReference type="ARBA" id="ARBA00022723"/>
    </source>
</evidence>
<reference evidence="12" key="2">
    <citation type="submission" date="2016-11" db="EMBL/GenBank/DDBJ databases">
        <authorList>
            <person name="Varghese N."/>
            <person name="Submissions S."/>
        </authorList>
    </citation>
    <scope>NUCLEOTIDE SEQUENCE [LARGE SCALE GENOMIC DNA]</scope>
    <source>
        <strain evidence="12">DX253</strain>
    </source>
</reference>
<evidence type="ECO:0000313" key="9">
    <source>
        <dbReference type="EMBL" id="EFW91436.1"/>
    </source>
</evidence>
<dbReference type="PATRIC" id="fig|797209.4.peg.2971"/>
<protein>
    <submittedName>
        <fullName evidence="10">High potential iron-sulfur protein</fullName>
    </submittedName>
</protein>
<sequence>MDRSTRLSRRRLLRGLGASPAVALAGCLGGPSGDEPADPVPKPYRTATAQGGTARNPDALRSKGGVNYHAAQGTATCANCIHYVPDKNGDDLGACAVVKGDIEPDAWCTLYARYDGG</sequence>
<organism evidence="9 11">
    <name type="scientific">Haladaptatus paucihalophilus DX253</name>
    <dbReference type="NCBI Taxonomy" id="797209"/>
    <lineage>
        <taxon>Archaea</taxon>
        <taxon>Methanobacteriati</taxon>
        <taxon>Methanobacteriota</taxon>
        <taxon>Stenosarchaea group</taxon>
        <taxon>Halobacteria</taxon>
        <taxon>Halobacteriales</taxon>
        <taxon>Haladaptataceae</taxon>
        <taxon>Haladaptatus</taxon>
    </lineage>
</organism>
<feature type="domain" description="High potential iron-sulfur proteins family profile" evidence="8">
    <location>
        <begin position="46"/>
        <end position="116"/>
    </location>
</feature>
<dbReference type="GO" id="GO:0046872">
    <property type="term" value="F:metal ion binding"/>
    <property type="evidence" value="ECO:0007669"/>
    <property type="project" value="UniProtKB-KW"/>
</dbReference>
<evidence type="ECO:0000256" key="7">
    <source>
        <dbReference type="SAM" id="MobiDB-lite"/>
    </source>
</evidence>
<dbReference type="PROSITE" id="PS51318">
    <property type="entry name" value="TAT"/>
    <property type="match status" value="1"/>
</dbReference>
<evidence type="ECO:0000256" key="2">
    <source>
        <dbReference type="ARBA" id="ARBA00022485"/>
    </source>
</evidence>
<keyword evidence="2" id="KW-0004">4Fe-4S</keyword>
<dbReference type="PROSITE" id="PS51257">
    <property type="entry name" value="PROKAR_LIPOPROTEIN"/>
    <property type="match status" value="1"/>
</dbReference>
<keyword evidence="1" id="KW-0813">Transport</keyword>